<evidence type="ECO:0000313" key="2">
    <source>
        <dbReference type="EMBL" id="PXV82217.1"/>
    </source>
</evidence>
<sequence length="573" mass="64247">MSFGIRTVKTVMSLYLLVFVLPSTGEAYATNTESTDQTGFLVITADRGFVGNEEIREAFLPFSVNHPAALVFVTDERTQQTLQSALASLHSRNVSRIVVLPLFISAAEPHYQLIYQLITQKNKIAPTIFAQPYGESYFAVEALAAWLRTMEHTARQNLLVVGFGAQNDKDRRAMYNDWMRIIKQASAGINFRSINALILPERSENESPEGYMNSIKRKLSNVLTSLPAIKNSKNQVILFALGPKHDSMMSLDARLKQLLPQNAVLNNFGIEPQQLTMWMKREANRHLPLAAEDTGVILFAHGSDFHWNENLRTAVHPLMDRYKIEFAFSMADPLTIEHALHKLEQRGAKAAIIVSAFATKNSFRKEIAHLVGMDIEDPETKQAIANSKTQNGHGKHGHGESSKPVPRILTSLPAIWTGGYEDSPLFAKALFDRVLALSKDPSKETVILTAHGAQDDQHNDKWLQNLENITHQIRSNGGENFKAFKVATWREDWPKKRAPWVKKTRAMVTEANKQGGTAIVIPARTTSTGPEKKFLEGLKFELGEGFAPHPLFTQWVDEQIQQGIKQHEEAINN</sequence>
<comment type="caution">
    <text evidence="2">The sequence shown here is derived from an EMBL/GenBank/DDBJ whole genome shotgun (WGS) entry which is preliminary data.</text>
</comment>
<reference evidence="2 3" key="1">
    <citation type="submission" date="2018-04" db="EMBL/GenBank/DDBJ databases">
        <title>Active sludge and wastewater microbial communities from Klosterneuburg, Austria.</title>
        <authorList>
            <person name="Wagner M."/>
        </authorList>
    </citation>
    <scope>NUCLEOTIDE SEQUENCE [LARGE SCALE GENOMIC DNA]</scope>
    <source>
        <strain evidence="2 3">Nm 57</strain>
    </source>
</reference>
<protein>
    <submittedName>
        <fullName evidence="2">CbiX protein</fullName>
    </submittedName>
</protein>
<organism evidence="2 3">
    <name type="scientific">Nitrosomonas eutropha</name>
    <dbReference type="NCBI Taxonomy" id="916"/>
    <lineage>
        <taxon>Bacteria</taxon>
        <taxon>Pseudomonadati</taxon>
        <taxon>Pseudomonadota</taxon>
        <taxon>Betaproteobacteria</taxon>
        <taxon>Nitrosomonadales</taxon>
        <taxon>Nitrosomonadaceae</taxon>
        <taxon>Nitrosomonas</taxon>
    </lineage>
</organism>
<dbReference type="SUPFAM" id="SSF53800">
    <property type="entry name" value="Chelatase"/>
    <property type="match status" value="2"/>
</dbReference>
<feature type="chain" id="PRO_5046640575" evidence="1">
    <location>
        <begin position="30"/>
        <end position="573"/>
    </location>
</feature>
<dbReference type="RefSeq" id="WP_011633814.1">
    <property type="nucleotide sequence ID" value="NZ_QICQ01000009.1"/>
</dbReference>
<name>A0ABX5MAM2_9PROT</name>
<dbReference type="EMBL" id="QICQ01000009">
    <property type="protein sequence ID" value="PXV82217.1"/>
    <property type="molecule type" value="Genomic_DNA"/>
</dbReference>
<proteinExistence type="predicted"/>
<dbReference type="Proteomes" id="UP000247780">
    <property type="component" value="Unassembled WGS sequence"/>
</dbReference>
<accession>A0ABX5MAM2</accession>
<feature type="signal peptide" evidence="1">
    <location>
        <begin position="1"/>
        <end position="29"/>
    </location>
</feature>
<gene>
    <name evidence="2" type="ORF">C8R14_10939</name>
</gene>
<keyword evidence="3" id="KW-1185">Reference proteome</keyword>
<evidence type="ECO:0000256" key="1">
    <source>
        <dbReference type="SAM" id="SignalP"/>
    </source>
</evidence>
<evidence type="ECO:0000313" key="3">
    <source>
        <dbReference type="Proteomes" id="UP000247780"/>
    </source>
</evidence>
<keyword evidence="1" id="KW-0732">Signal</keyword>
<dbReference type="Gene3D" id="3.40.50.1400">
    <property type="match status" value="1"/>
</dbReference>